<proteinExistence type="predicted"/>
<organism evidence="1 2">
    <name type="scientific">Microbacterium halimionae</name>
    <dbReference type="NCBI Taxonomy" id="1526413"/>
    <lineage>
        <taxon>Bacteria</taxon>
        <taxon>Bacillati</taxon>
        <taxon>Actinomycetota</taxon>
        <taxon>Actinomycetes</taxon>
        <taxon>Micrococcales</taxon>
        <taxon>Microbacteriaceae</taxon>
        <taxon>Microbacterium</taxon>
    </lineage>
</organism>
<gene>
    <name evidence="1" type="ORF">FHX48_000612</name>
</gene>
<dbReference type="EMBL" id="JACGWY010000001">
    <property type="protein sequence ID" value="MBA8815560.1"/>
    <property type="molecule type" value="Genomic_DNA"/>
</dbReference>
<reference evidence="1 2" key="1">
    <citation type="submission" date="2020-07" db="EMBL/GenBank/DDBJ databases">
        <title>Sequencing the genomes of 1000 actinobacteria strains.</title>
        <authorList>
            <person name="Klenk H.-P."/>
        </authorList>
    </citation>
    <scope>NUCLEOTIDE SEQUENCE [LARGE SCALE GENOMIC DNA]</scope>
    <source>
        <strain evidence="1 2">DSM 27576</strain>
    </source>
</reference>
<evidence type="ECO:0000313" key="1">
    <source>
        <dbReference type="EMBL" id="MBA8815560.1"/>
    </source>
</evidence>
<keyword evidence="2" id="KW-1185">Reference proteome</keyword>
<comment type="caution">
    <text evidence="1">The sequence shown here is derived from an EMBL/GenBank/DDBJ whole genome shotgun (WGS) entry which is preliminary data.</text>
</comment>
<dbReference type="Gene3D" id="3.50.30.50">
    <property type="entry name" value="Putative cyclase"/>
    <property type="match status" value="1"/>
</dbReference>
<dbReference type="Proteomes" id="UP000526083">
    <property type="component" value="Unassembled WGS sequence"/>
</dbReference>
<dbReference type="GO" id="GO:0019441">
    <property type="term" value="P:L-tryptophan catabolic process to kynurenine"/>
    <property type="evidence" value="ECO:0007669"/>
    <property type="project" value="InterPro"/>
</dbReference>
<dbReference type="AlphaFoldDB" id="A0A7W3JMH5"/>
<protein>
    <submittedName>
        <fullName evidence="1">Kynurenine formamidase</fullName>
    </submittedName>
</protein>
<dbReference type="InterPro" id="IPR037175">
    <property type="entry name" value="KFase_sf"/>
</dbReference>
<dbReference type="GO" id="GO:0004061">
    <property type="term" value="F:arylformamidase activity"/>
    <property type="evidence" value="ECO:0007669"/>
    <property type="project" value="InterPro"/>
</dbReference>
<sequence>MTVGTDGWSGDAPFSYTAKRFAETGDPGIVWEGHKAGMEAAYCEIEKLTGLDALPPSGFTISCFPANISGASAGWTRAVALLDD</sequence>
<dbReference type="SUPFAM" id="SSF102198">
    <property type="entry name" value="Putative cyclase"/>
    <property type="match status" value="1"/>
</dbReference>
<accession>A0A7W3JMH5</accession>
<evidence type="ECO:0000313" key="2">
    <source>
        <dbReference type="Proteomes" id="UP000526083"/>
    </source>
</evidence>
<name>A0A7W3JMH5_9MICO</name>